<evidence type="ECO:0000313" key="2">
    <source>
        <dbReference type="EMBL" id="GIE38002.1"/>
    </source>
</evidence>
<dbReference type="Proteomes" id="UP000631312">
    <property type="component" value="Unassembled WGS sequence"/>
</dbReference>
<evidence type="ECO:0000313" key="3">
    <source>
        <dbReference type="Proteomes" id="UP000631312"/>
    </source>
</evidence>
<feature type="compositionally biased region" description="Polar residues" evidence="1">
    <location>
        <begin position="80"/>
        <end position="90"/>
    </location>
</feature>
<accession>A0ABQ4AAG6</accession>
<gene>
    <name evidence="2" type="ORF">Alo02nite_09000</name>
</gene>
<reference evidence="2 3" key="1">
    <citation type="submission" date="2021-01" db="EMBL/GenBank/DDBJ databases">
        <title>Whole genome shotgun sequence of Actinoplanes lobatus NBRC 12513.</title>
        <authorList>
            <person name="Komaki H."/>
            <person name="Tamura T."/>
        </authorList>
    </citation>
    <scope>NUCLEOTIDE SEQUENCE [LARGE SCALE GENOMIC DNA]</scope>
    <source>
        <strain evidence="2 3">NBRC 12513</strain>
    </source>
</reference>
<feature type="compositionally biased region" description="Basic and acidic residues" evidence="1">
    <location>
        <begin position="1"/>
        <end position="11"/>
    </location>
</feature>
<comment type="caution">
    <text evidence="2">The sequence shown here is derived from an EMBL/GenBank/DDBJ whole genome shotgun (WGS) entry which is preliminary data.</text>
</comment>
<feature type="region of interest" description="Disordered" evidence="1">
    <location>
        <begin position="1"/>
        <end position="90"/>
    </location>
</feature>
<evidence type="ECO:0000256" key="1">
    <source>
        <dbReference type="SAM" id="MobiDB-lite"/>
    </source>
</evidence>
<dbReference type="EMBL" id="BOMP01000015">
    <property type="protein sequence ID" value="GIE38002.1"/>
    <property type="molecule type" value="Genomic_DNA"/>
</dbReference>
<name>A0ABQ4AAG6_9ACTN</name>
<protein>
    <submittedName>
        <fullName evidence="2">Uncharacterized protein</fullName>
    </submittedName>
</protein>
<keyword evidence="3" id="KW-1185">Reference proteome</keyword>
<proteinExistence type="predicted"/>
<sequence length="90" mass="8744">MLGKQDRDHLLRVTGVTVGSGSPGAWEATPLPAAQGDPGPPRVGADAPAVTGGKEGRGTPAGLPGHRSTPGGRGKGGSGQQASADRTGQP</sequence>
<organism evidence="2 3">
    <name type="scientific">Actinoplanes lobatus</name>
    <dbReference type="NCBI Taxonomy" id="113568"/>
    <lineage>
        <taxon>Bacteria</taxon>
        <taxon>Bacillati</taxon>
        <taxon>Actinomycetota</taxon>
        <taxon>Actinomycetes</taxon>
        <taxon>Micromonosporales</taxon>
        <taxon>Micromonosporaceae</taxon>
        <taxon>Actinoplanes</taxon>
    </lineage>
</organism>